<accession>A0ABP0I482</accession>
<keyword evidence="3" id="KW-1185">Reference proteome</keyword>
<sequence>MVSVKDFQRGAPLVAPAQLLPFPGDGNSPGRRRRLAEMTGGRSNILDPARGVPRQQKEREDLADGVTVALDNVGSVRDWPIKDHTCCGML</sequence>
<evidence type="ECO:0000313" key="3">
    <source>
        <dbReference type="Proteomes" id="UP001642464"/>
    </source>
</evidence>
<feature type="region of interest" description="Disordered" evidence="1">
    <location>
        <begin position="17"/>
        <end position="60"/>
    </location>
</feature>
<comment type="caution">
    <text evidence="2">The sequence shown here is derived from an EMBL/GenBank/DDBJ whole genome shotgun (WGS) entry which is preliminary data.</text>
</comment>
<reference evidence="2 3" key="1">
    <citation type="submission" date="2024-02" db="EMBL/GenBank/DDBJ databases">
        <authorList>
            <person name="Chen Y."/>
            <person name="Shah S."/>
            <person name="Dougan E. K."/>
            <person name="Thang M."/>
            <person name="Chan C."/>
        </authorList>
    </citation>
    <scope>NUCLEOTIDE SEQUENCE [LARGE SCALE GENOMIC DNA]</scope>
</reference>
<gene>
    <name evidence="2" type="ORF">SCF082_LOCUS5071</name>
</gene>
<dbReference type="EMBL" id="CAXAMM010002681">
    <property type="protein sequence ID" value="CAK8997073.1"/>
    <property type="molecule type" value="Genomic_DNA"/>
</dbReference>
<protein>
    <submittedName>
        <fullName evidence="2">Uncharacterized protein</fullName>
    </submittedName>
</protein>
<proteinExistence type="predicted"/>
<name>A0ABP0I482_9DINO</name>
<evidence type="ECO:0000313" key="2">
    <source>
        <dbReference type="EMBL" id="CAK8997073.1"/>
    </source>
</evidence>
<dbReference type="Proteomes" id="UP001642464">
    <property type="component" value="Unassembled WGS sequence"/>
</dbReference>
<organism evidence="2 3">
    <name type="scientific">Durusdinium trenchii</name>
    <dbReference type="NCBI Taxonomy" id="1381693"/>
    <lineage>
        <taxon>Eukaryota</taxon>
        <taxon>Sar</taxon>
        <taxon>Alveolata</taxon>
        <taxon>Dinophyceae</taxon>
        <taxon>Suessiales</taxon>
        <taxon>Symbiodiniaceae</taxon>
        <taxon>Durusdinium</taxon>
    </lineage>
</organism>
<evidence type="ECO:0000256" key="1">
    <source>
        <dbReference type="SAM" id="MobiDB-lite"/>
    </source>
</evidence>